<evidence type="ECO:0000313" key="15">
    <source>
        <dbReference type="Proteomes" id="UP000009131"/>
    </source>
</evidence>
<feature type="chain" id="PRO_5023254341" description="Phosphatidylserine decarboxylase 2 alpha chain" evidence="11">
    <location>
        <begin position="1169"/>
        <end position="1208"/>
    </location>
</feature>
<dbReference type="SUPFAM" id="SSF49562">
    <property type="entry name" value="C2 domain (Calcium/lipid-binding domain, CaLB)"/>
    <property type="match status" value="2"/>
</dbReference>
<dbReference type="UniPathway" id="UPA00558">
    <property type="reaction ID" value="UER00616"/>
</dbReference>
<dbReference type="GO" id="GO:0010008">
    <property type="term" value="C:endosome membrane"/>
    <property type="evidence" value="ECO:0007669"/>
    <property type="project" value="UniProtKB-SubCell"/>
</dbReference>
<keyword evidence="2 11" id="KW-0444">Lipid biosynthesis</keyword>
<feature type="active site" description="Charge relay system; for autoendoproteolytic cleavage activity" evidence="11">
    <location>
        <position position="1026"/>
    </location>
</feature>
<evidence type="ECO:0000256" key="9">
    <source>
        <dbReference type="ARBA" id="ARBA00023264"/>
    </source>
</evidence>
<evidence type="ECO:0000256" key="10">
    <source>
        <dbReference type="ARBA" id="ARBA00023317"/>
    </source>
</evidence>
<keyword evidence="6 11" id="KW-0865">Zymogen</keyword>
<evidence type="ECO:0000256" key="8">
    <source>
        <dbReference type="ARBA" id="ARBA00023239"/>
    </source>
</evidence>
<dbReference type="HAMAP" id="MF_00663">
    <property type="entry name" value="PS_decarb_PSD_B_type2"/>
    <property type="match status" value="1"/>
</dbReference>
<feature type="compositionally biased region" description="Basic residues" evidence="12">
    <location>
        <begin position="489"/>
        <end position="501"/>
    </location>
</feature>
<dbReference type="InParanoid" id="G7DYV4"/>
<dbReference type="GO" id="GO:0016540">
    <property type="term" value="P:protein autoprocessing"/>
    <property type="evidence" value="ECO:0007669"/>
    <property type="project" value="UniProtKB-UniRule"/>
</dbReference>
<name>G7DYV4_MIXOS</name>
<evidence type="ECO:0000259" key="13">
    <source>
        <dbReference type="PROSITE" id="PS50004"/>
    </source>
</evidence>
<sequence length="1208" mass="133497">MTRTSNGHEVIGQAHDTLEQADGNVSVLAPSAQLQRPSGQTRRISSRLPFPQTRRKLARPFVHKRGGATRRTSADETEPIGTLCVSLLAARNLAAKDRNGTSDPFAVLRLGDVRAESSVVRKSLNPVWGDASACAALAHQTADGHTAQPAVLVTAVHADLANQQIEIVMWDKDRVKKDYLGEVSLSADQWFEQASTQGPAILYDDTDNHPKWHRLTSSRRAASITGDVLVKIGFIAADPRNGPVPREHPTAGSDAILDTSTRLSELSIANPVDQLRDTVQEAIRERQHLPQTRKDRILTAPPANSVGTQPIDDEERQLDPLAGSDSDSDVELDDVDQSDEEDASDDMETLSPDEDAVGSGKELEDDDYFRHVVGYPSQFASPSMVRTGSASTRSHSPEIALRQTDSPPVVEREKARLSIPNFIKRAGSSRSLHSTQAASTPGATTPGEGATTPGSRRRRLPGRRRKASDRDGSYASTSSIETSPVQPKVKARKRLRRRNTHGFHFETGGRDDIVGVVFVEIAHANDLPREKNALRTGFDCDPFVILSFGQKVFRTRVIRHSLNPAWNERLFFHVRRHELNFQLLASLYDWDRASSNDHIGDCSLALVDLLEHAPRPDEQTGLYATTPQGDLRGDHLNEYKLAVVKDGTDLKHVPSLTIRARFSPYAALRQQFWRTYLSHFDPSTSGKVSYVGLFSMLDSLGSTLSADTITSIFTHNGKESTDELSIDDVVRALELELVKPKAQKRRVEPESHDSGLATPALDTGVAHGISNFGGLEQIGHSAQSSGDKATASDGHTAPPNGLPAMLRGHQVSELPSIEADNVDDEQDQPFERVINITSCPLCQNPRLKKRAEVDIVTHLAVCASKDWQSLANLVVNNYVTADQAHRKWVTKVISAVSKGAYSLGANSANIIVQDRATGQLLEEKMQIYVRLSIRLMYKGMSNRLDGGRIRRMLRSMSFKQGQKFDDPSSVREIPNFVRFHNLDLSEVRDPIGSFKSFNEFFYRKLKPDARPICEPDNPNILVSGADCRLMAFESIEDSTKIWIKGRDFSIERLLGSTAIAKDYNSGSLIIMRLAPQDYHRYHSPVRGKIVDMKRMGTEYYSVNPMSVRSSVGIYTDNVRENVAIETEAFGRVYYICVGAMLVGSICQTRQVGDQLDKGDEVGYFKFGGSTILLLFKAGAVKFDEDLLLNSSHAIETLVRVGTRIGERR</sequence>
<evidence type="ECO:0000256" key="11">
    <source>
        <dbReference type="HAMAP-Rule" id="MF_03209"/>
    </source>
</evidence>
<evidence type="ECO:0000256" key="2">
    <source>
        <dbReference type="ARBA" id="ARBA00022516"/>
    </source>
</evidence>
<evidence type="ECO:0000256" key="12">
    <source>
        <dbReference type="SAM" id="MobiDB-lite"/>
    </source>
</evidence>
<keyword evidence="11" id="KW-0967">Endosome</keyword>
<dbReference type="InterPro" id="IPR033179">
    <property type="entry name" value="PSD_type2_pro"/>
</dbReference>
<dbReference type="EMBL" id="BABT02000062">
    <property type="protein sequence ID" value="GAA95764.1"/>
    <property type="molecule type" value="Genomic_DNA"/>
</dbReference>
<evidence type="ECO:0000256" key="5">
    <source>
        <dbReference type="ARBA" id="ARBA00023136"/>
    </source>
</evidence>
<dbReference type="Pfam" id="PF00168">
    <property type="entry name" value="C2"/>
    <property type="match status" value="3"/>
</dbReference>
<reference evidence="14 15" key="1">
    <citation type="journal article" date="2011" name="J. Gen. Appl. Microbiol.">
        <title>Draft genome sequencing of the enigmatic basidiomycete Mixia osmundae.</title>
        <authorList>
            <person name="Nishida H."/>
            <person name="Nagatsuka Y."/>
            <person name="Sugiyama J."/>
        </authorList>
    </citation>
    <scope>NUCLEOTIDE SEQUENCE [LARGE SCALE GENOMIC DNA]</scope>
    <source>
        <strain evidence="15">CBS 9802 / IAM 14324 / JCM 22182 / KY 12970</strain>
    </source>
</reference>
<comment type="subunit">
    <text evidence="11">Heterodimer of a large membrane-associated beta subunit and a small pyruvoyl-containing alpha subunit.</text>
</comment>
<dbReference type="SMART" id="SM00239">
    <property type="entry name" value="C2"/>
    <property type="match status" value="2"/>
</dbReference>
<dbReference type="OrthoDB" id="67700at2759"/>
<comment type="subcellular location">
    <subcellularLocation>
        <location evidence="11">Golgi apparatus membrane</location>
        <topology evidence="11">Peripheral membrane protein</topology>
        <orientation evidence="11">Cytoplasmic side</orientation>
    </subcellularLocation>
    <subcellularLocation>
        <location evidence="11">Endosome membrane</location>
        <topology evidence="11">Peripheral membrane protein</topology>
        <orientation evidence="11">Cytoplasmic side</orientation>
    </subcellularLocation>
</comment>
<feature type="region of interest" description="Disordered" evidence="12">
    <location>
        <begin position="285"/>
        <end position="365"/>
    </location>
</feature>
<evidence type="ECO:0000256" key="6">
    <source>
        <dbReference type="ARBA" id="ARBA00023145"/>
    </source>
</evidence>
<proteinExistence type="inferred from homology"/>
<dbReference type="Gene3D" id="2.60.40.150">
    <property type="entry name" value="C2 domain"/>
    <property type="match status" value="2"/>
</dbReference>
<keyword evidence="9 11" id="KW-1208">Phospholipid metabolism</keyword>
<feature type="region of interest" description="Disordered" evidence="12">
    <location>
        <begin position="379"/>
        <end position="503"/>
    </location>
</feature>
<keyword evidence="3 11" id="KW-0210">Decarboxylase</keyword>
<dbReference type="InterPro" id="IPR033177">
    <property type="entry name" value="PSD-B"/>
</dbReference>
<keyword evidence="8 11" id="KW-0456">Lyase</keyword>
<feature type="region of interest" description="Disordered" evidence="12">
    <location>
        <begin position="779"/>
        <end position="798"/>
    </location>
</feature>
<dbReference type="FunCoup" id="G7DYV4">
    <property type="interactions" value="55"/>
</dbReference>
<evidence type="ECO:0000256" key="7">
    <source>
        <dbReference type="ARBA" id="ARBA00023209"/>
    </source>
</evidence>
<dbReference type="InterPro" id="IPR035892">
    <property type="entry name" value="C2_domain_sf"/>
</dbReference>
<dbReference type="InterPro" id="IPR011992">
    <property type="entry name" value="EF-hand-dom_pair"/>
</dbReference>
<dbReference type="PANTHER" id="PTHR10067:SF17">
    <property type="entry name" value="PHOSPHATIDYLSERINE DECARBOXYLASE PROENZYME 2"/>
    <property type="match status" value="1"/>
</dbReference>
<feature type="compositionally biased region" description="Basic and acidic residues" evidence="12">
    <location>
        <begin position="285"/>
        <end position="297"/>
    </location>
</feature>
<feature type="compositionally biased region" description="Basic residues" evidence="12">
    <location>
        <begin position="455"/>
        <end position="467"/>
    </location>
</feature>
<feature type="compositionally biased region" description="Low complexity" evidence="12">
    <location>
        <begin position="434"/>
        <end position="454"/>
    </location>
</feature>
<reference evidence="14 15" key="2">
    <citation type="journal article" date="2012" name="Open Biol.">
        <title>Characteristics of nucleosomes and linker DNA regions on the genome of the basidiomycete Mixia osmundae revealed by mono- and dinucleosome mapping.</title>
        <authorList>
            <person name="Nishida H."/>
            <person name="Kondo S."/>
            <person name="Matsumoto T."/>
            <person name="Suzuki Y."/>
            <person name="Yoshikawa H."/>
            <person name="Taylor T.D."/>
            <person name="Sugiyama J."/>
        </authorList>
    </citation>
    <scope>NUCLEOTIDE SEQUENCE [LARGE SCALE GENOMIC DNA]</scope>
    <source>
        <strain evidence="15">CBS 9802 / IAM 14324 / JCM 22182 / KY 12970</strain>
    </source>
</reference>
<keyword evidence="7 11" id="KW-0594">Phospholipid biosynthesis</keyword>
<dbReference type="STRING" id="764103.G7DYV4"/>
<comment type="catalytic activity">
    <reaction evidence="11">
        <text>a 1,2-diacyl-sn-glycero-3-phospho-L-serine + H(+) = a 1,2-diacyl-sn-glycero-3-phosphoethanolamine + CO2</text>
        <dbReference type="Rhea" id="RHEA:20828"/>
        <dbReference type="ChEBI" id="CHEBI:15378"/>
        <dbReference type="ChEBI" id="CHEBI:16526"/>
        <dbReference type="ChEBI" id="CHEBI:57262"/>
        <dbReference type="ChEBI" id="CHEBI:64612"/>
        <dbReference type="EC" id="4.1.1.65"/>
    </reaction>
</comment>
<dbReference type="NCBIfam" id="TIGR00163">
    <property type="entry name" value="PS_decarb"/>
    <property type="match status" value="1"/>
</dbReference>
<comment type="PTM">
    <text evidence="11">Is synthesized initially as an inactive proenzyme. Formation of the active enzyme involves a self-maturation process in which the active site pyruvoyl group is generated from an internal serine residue via an autocatalytic post-translational modification. Two non-identical subunits are generated from the proenzyme in this reaction, and the pyruvate is formed at the N-terminus of the alpha chain, which is derived from the carboxyl end of the proenzyme. The autoendoproteolytic cleavage occurs by a canonical serine protease mechanism, in which the side chain hydroxyl group of the serine supplies its oxygen atom to form the C-terminus of the beta chain, while the remainder of the serine residue undergoes an oxidative deamination to produce ammonia and the pyruvoyl prosthetic group on the alpha chain. During this reaction, the Ser that is part of the protease active site of the proenzyme becomes the pyruvoyl prosthetic group, which constitutes an essential element of the active site of the mature decarboxylase.</text>
</comment>
<comment type="pathway">
    <text evidence="1">Lipid metabolism.</text>
</comment>
<keyword evidence="15" id="KW-1185">Reference proteome</keyword>
<keyword evidence="4 11" id="KW-0443">Lipid metabolism</keyword>
<comment type="function">
    <text evidence="11">Catalyzes the formation of phosphatidylethanolamine (PtdEtn) from phosphatidylserine (PtdSer). Plays a central role in phospholipid metabolism and in the interorganelle trafficking of phosphatidylserine.</text>
</comment>
<evidence type="ECO:0000256" key="3">
    <source>
        <dbReference type="ARBA" id="ARBA00022793"/>
    </source>
</evidence>
<feature type="compositionally biased region" description="Acidic residues" evidence="12">
    <location>
        <begin position="326"/>
        <end position="356"/>
    </location>
</feature>
<dbReference type="GO" id="GO:0000139">
    <property type="term" value="C:Golgi membrane"/>
    <property type="evidence" value="ECO:0007669"/>
    <property type="project" value="UniProtKB-SubCell"/>
</dbReference>
<dbReference type="Proteomes" id="UP000009131">
    <property type="component" value="Unassembled WGS sequence"/>
</dbReference>
<dbReference type="PANTHER" id="PTHR10067">
    <property type="entry name" value="PHOSPHATIDYLSERINE DECARBOXYLASE"/>
    <property type="match status" value="1"/>
</dbReference>
<feature type="chain" id="PRO_5023254343" description="Phosphatidylserine decarboxylase 2 beta chain" evidence="11">
    <location>
        <begin position="1"/>
        <end position="1168"/>
    </location>
</feature>
<keyword evidence="11" id="KW-0333">Golgi apparatus</keyword>
<feature type="site" description="Cleavage (non-hydrolytic); by autocatalysis" evidence="11">
    <location>
        <begin position="1168"/>
        <end position="1169"/>
    </location>
</feature>
<comment type="pathway">
    <text evidence="11">Phospholipid metabolism; phosphatidylethanolamine biosynthesis; phosphatidylethanolamine from CDP-diacylglycerol: step 2/2.</text>
</comment>
<dbReference type="HOGENOM" id="CLU_002661_2_1_1"/>
<comment type="domain">
    <text evidence="11">The C2 domains have an essential, but non-catalytic function. They may facilitate interactions with other proteins and are required for lipid transport function.</text>
</comment>
<evidence type="ECO:0000256" key="4">
    <source>
        <dbReference type="ARBA" id="ARBA00023098"/>
    </source>
</evidence>
<dbReference type="SUPFAM" id="SSF47473">
    <property type="entry name" value="EF-hand"/>
    <property type="match status" value="1"/>
</dbReference>
<feature type="domain" description="C2" evidence="13">
    <location>
        <begin position="64"/>
        <end position="200"/>
    </location>
</feature>
<dbReference type="EC" id="4.1.1.65" evidence="11"/>
<organism evidence="14 15">
    <name type="scientific">Mixia osmundae (strain CBS 9802 / IAM 14324 / JCM 22182 / KY 12970)</name>
    <dbReference type="NCBI Taxonomy" id="764103"/>
    <lineage>
        <taxon>Eukaryota</taxon>
        <taxon>Fungi</taxon>
        <taxon>Dikarya</taxon>
        <taxon>Basidiomycota</taxon>
        <taxon>Pucciniomycotina</taxon>
        <taxon>Mixiomycetes</taxon>
        <taxon>Mixiales</taxon>
        <taxon>Mixiaceae</taxon>
        <taxon>Mixia</taxon>
    </lineage>
</organism>
<protein>
    <recommendedName>
        <fullName evidence="11">Phosphatidylserine decarboxylase proenzyme 2</fullName>
        <ecNumber evidence="11">4.1.1.65</ecNumber>
    </recommendedName>
    <component>
        <recommendedName>
            <fullName evidence="11">Phosphatidylserine decarboxylase 2 beta chain</fullName>
        </recommendedName>
    </component>
    <component>
        <recommendedName>
            <fullName evidence="11">Phosphatidylserine decarboxylase 2 alpha chain</fullName>
        </recommendedName>
    </component>
</protein>
<gene>
    <name evidence="14" type="primary">Mo02421</name>
    <name evidence="11" type="synonym">PSD2</name>
    <name evidence="14" type="ORF">E5Q_02421</name>
</gene>
<evidence type="ECO:0000256" key="1">
    <source>
        <dbReference type="ARBA" id="ARBA00005189"/>
    </source>
</evidence>
<dbReference type="InterPro" id="IPR003817">
    <property type="entry name" value="PS_Dcarbxylase"/>
</dbReference>
<feature type="active site" description="Charge relay system; for autoendoproteolytic cleavage activity" evidence="11">
    <location>
        <position position="1082"/>
    </location>
</feature>
<dbReference type="eggNOG" id="KOG2419">
    <property type="taxonomic scope" value="Eukaryota"/>
</dbReference>
<dbReference type="RefSeq" id="XP_014569726.1">
    <property type="nucleotide sequence ID" value="XM_014714240.1"/>
</dbReference>
<keyword evidence="10 11" id="KW-0670">Pyruvate</keyword>
<accession>G7DYV4</accession>
<dbReference type="GO" id="GO:0005795">
    <property type="term" value="C:Golgi stack"/>
    <property type="evidence" value="ECO:0007669"/>
    <property type="project" value="UniProtKB-UniRule"/>
</dbReference>
<feature type="modified residue" description="Pyruvic acid (Ser); by autocatalysis" evidence="11">
    <location>
        <position position="1169"/>
    </location>
</feature>
<feature type="active site" description="Schiff-base intermediate with substrate; via pyruvic acid; for decarboxylase activity" evidence="11">
    <location>
        <position position="1169"/>
    </location>
</feature>
<dbReference type="Pfam" id="PF02666">
    <property type="entry name" value="PS_Dcarbxylase"/>
    <property type="match status" value="1"/>
</dbReference>
<dbReference type="InterPro" id="IPR000008">
    <property type="entry name" value="C2_dom"/>
</dbReference>
<feature type="compositionally biased region" description="Polar residues" evidence="12">
    <location>
        <begin position="379"/>
        <end position="394"/>
    </location>
</feature>
<comment type="cofactor">
    <cofactor evidence="11">
        <name>pyruvate</name>
        <dbReference type="ChEBI" id="CHEBI:15361"/>
    </cofactor>
    <text evidence="11">Binds 1 pyruvoyl group covalently per subunit.</text>
</comment>
<comment type="similarity">
    <text evidence="11">Belongs to the phosphatidylserine decarboxylase family. PSD-B subfamily. Eukaryotic type II sub-subfamily.</text>
</comment>
<dbReference type="GO" id="GO:0006646">
    <property type="term" value="P:phosphatidylethanolamine biosynthetic process"/>
    <property type="evidence" value="ECO:0007669"/>
    <property type="project" value="UniProtKB-UniRule"/>
</dbReference>
<feature type="active site" description="Charge relay system; for autoendoproteolytic cleavage activity" evidence="11">
    <location>
        <position position="1169"/>
    </location>
</feature>
<dbReference type="GO" id="GO:0004609">
    <property type="term" value="F:phosphatidylserine decarboxylase activity"/>
    <property type="evidence" value="ECO:0007669"/>
    <property type="project" value="UniProtKB-UniRule"/>
</dbReference>
<evidence type="ECO:0000313" key="14">
    <source>
        <dbReference type="EMBL" id="GAA95764.1"/>
    </source>
</evidence>
<dbReference type="PROSITE" id="PS50004">
    <property type="entry name" value="C2"/>
    <property type="match status" value="2"/>
</dbReference>
<keyword evidence="5 11" id="KW-0472">Membrane</keyword>
<dbReference type="OMA" id="CASQDWG"/>
<comment type="caution">
    <text evidence="14">The sequence shown here is derived from an EMBL/GenBank/DDBJ whole genome shotgun (WGS) entry which is preliminary data.</text>
</comment>
<feature type="compositionally biased region" description="Polar residues" evidence="12">
    <location>
        <begin position="474"/>
        <end position="485"/>
    </location>
</feature>
<feature type="domain" description="C2" evidence="13">
    <location>
        <begin position="497"/>
        <end position="621"/>
    </location>
</feature>
<dbReference type="AlphaFoldDB" id="G7DYV4"/>